<keyword evidence="1" id="KW-1133">Transmembrane helix</keyword>
<dbReference type="RefSeq" id="WP_090247311.1">
    <property type="nucleotide sequence ID" value="NZ_FPAS01000001.1"/>
</dbReference>
<reference evidence="2 3" key="1">
    <citation type="submission" date="2016-10" db="EMBL/GenBank/DDBJ databases">
        <authorList>
            <person name="de Groot N.N."/>
        </authorList>
    </citation>
    <scope>NUCLEOTIDE SEQUENCE [LARGE SCALE GENOMIC DNA]</scope>
    <source>
        <strain evidence="2 3">CGMCC 1.7005</strain>
    </source>
</reference>
<feature type="transmembrane region" description="Helical" evidence="1">
    <location>
        <begin position="93"/>
        <end position="115"/>
    </location>
</feature>
<accession>A0A1I6YR09</accession>
<evidence type="ECO:0000256" key="1">
    <source>
        <dbReference type="SAM" id="Phobius"/>
    </source>
</evidence>
<protein>
    <recommendedName>
        <fullName evidence="4">Polyketide cyclase / dehydrase and lipid transport</fullName>
    </recommendedName>
</protein>
<organism evidence="2 3">
    <name type="scientific">Lishizhenia tianjinensis</name>
    <dbReference type="NCBI Taxonomy" id="477690"/>
    <lineage>
        <taxon>Bacteria</taxon>
        <taxon>Pseudomonadati</taxon>
        <taxon>Bacteroidota</taxon>
        <taxon>Flavobacteriia</taxon>
        <taxon>Flavobacteriales</taxon>
        <taxon>Crocinitomicaceae</taxon>
        <taxon>Lishizhenia</taxon>
    </lineage>
</organism>
<dbReference type="STRING" id="477690.SAMN05216474_1102"/>
<evidence type="ECO:0008006" key="4">
    <source>
        <dbReference type="Google" id="ProtNLM"/>
    </source>
</evidence>
<dbReference type="AlphaFoldDB" id="A0A1I6YR09"/>
<dbReference type="OrthoDB" id="118637at2"/>
<evidence type="ECO:0000313" key="3">
    <source>
        <dbReference type="Proteomes" id="UP000236454"/>
    </source>
</evidence>
<evidence type="ECO:0000313" key="2">
    <source>
        <dbReference type="EMBL" id="SFT52873.1"/>
    </source>
</evidence>
<gene>
    <name evidence="2" type="ORF">SAMN05216474_1102</name>
</gene>
<keyword evidence="1" id="KW-0472">Membrane</keyword>
<proteinExistence type="predicted"/>
<feature type="transmembrane region" description="Helical" evidence="1">
    <location>
        <begin position="67"/>
        <end position="87"/>
    </location>
</feature>
<keyword evidence="1" id="KW-0812">Transmembrane</keyword>
<dbReference type="EMBL" id="FPAS01000001">
    <property type="protein sequence ID" value="SFT52873.1"/>
    <property type="molecule type" value="Genomic_DNA"/>
</dbReference>
<name>A0A1I6YR09_9FLAO</name>
<keyword evidence="3" id="KW-1185">Reference proteome</keyword>
<feature type="transmembrane region" description="Helical" evidence="1">
    <location>
        <begin position="37"/>
        <end position="55"/>
    </location>
</feature>
<dbReference type="Proteomes" id="UP000236454">
    <property type="component" value="Unassembled WGS sequence"/>
</dbReference>
<sequence length="325" mass="37153">MKKYLPFLNQYIGTTLSILYALVMRLAAEVGWVTINGWTYLYIIPFIIGIIPFCFKGSVVRKSIFKAITSPLFSVFIFLVICVKLRLEDLICLVIIGAPYIAISIIISLLLYNFLEYRKDDTLNKFYLLLMILPFGTGELEDHINSNTTKHQISNSVDINCPTNFVFKHLKRVPPLDLSIIENNYFNVPLPTHSTYDSILNVRKGYFNNGVILHERVDSVVPNQFVRFSIDIDQSELSNSPTLKHGLSSGLIKFQAITYRLNTTENGNCQLELSASFTLNTKLQNYAQFWSSKIIGRFEENLLISLKSTLEKSYFTSMNEIPKAR</sequence>